<evidence type="ECO:0000313" key="1">
    <source>
        <dbReference type="EMBL" id="QBQ55918.1"/>
    </source>
</evidence>
<dbReference type="AlphaFoldDB" id="A0A4P7C060"/>
<dbReference type="Proteomes" id="UP000294325">
    <property type="component" value="Chromosome"/>
</dbReference>
<name>A0A4P7C060_9GAMM</name>
<dbReference type="KEGG" id="nwr:E3U44_16400"/>
<evidence type="ECO:0000313" key="2">
    <source>
        <dbReference type="Proteomes" id="UP000294325"/>
    </source>
</evidence>
<dbReference type="EMBL" id="CP038033">
    <property type="protein sequence ID" value="QBQ55918.1"/>
    <property type="molecule type" value="Genomic_DNA"/>
</dbReference>
<proteinExistence type="predicted"/>
<sequence>MGHRDSLYRLSEWWEFDDALVGGQRAGKRGRGAEGKTPIWVACEDRGERAGFLAMEAVSQVTHPHVADFVQRRLVPQHTVLPMPCWPSLACRAAKFIAHEHPARAGQSMVWNLAQGKMLKRRSVVEASSE</sequence>
<keyword evidence="2" id="KW-1185">Reference proteome</keyword>
<organism evidence="1 2">
    <name type="scientific">Nitrosococcus wardiae</name>
    <dbReference type="NCBI Taxonomy" id="1814290"/>
    <lineage>
        <taxon>Bacteria</taxon>
        <taxon>Pseudomonadati</taxon>
        <taxon>Pseudomonadota</taxon>
        <taxon>Gammaproteobacteria</taxon>
        <taxon>Chromatiales</taxon>
        <taxon>Chromatiaceae</taxon>
        <taxon>Nitrosococcus</taxon>
    </lineage>
</organism>
<protein>
    <recommendedName>
        <fullName evidence="3">ISXO2-like transposase domain-containing protein</fullName>
    </recommendedName>
</protein>
<evidence type="ECO:0008006" key="3">
    <source>
        <dbReference type="Google" id="ProtNLM"/>
    </source>
</evidence>
<gene>
    <name evidence="1" type="ORF">E3U44_16400</name>
</gene>
<reference evidence="1 2" key="1">
    <citation type="submission" date="2019-03" db="EMBL/GenBank/DDBJ databases">
        <title>The genome sequence of Nitrosococcus wardiae strain D1FHST reveals the archetypal metabolic capacity of ammonia-oxidizing Gammaproteobacteria.</title>
        <authorList>
            <person name="Wang L."/>
            <person name="Lim C.K."/>
            <person name="Hanson T.E."/>
            <person name="Dang H."/>
            <person name="Klotz M.G."/>
        </authorList>
    </citation>
    <scope>NUCLEOTIDE SEQUENCE [LARGE SCALE GENOMIC DNA]</scope>
    <source>
        <strain evidence="1 2">D1FHS</strain>
    </source>
</reference>
<accession>A0A4P7C060</accession>
<dbReference type="OrthoDB" id="271821at2"/>